<evidence type="ECO:0000256" key="4">
    <source>
        <dbReference type="SAM" id="Coils"/>
    </source>
</evidence>
<feature type="region of interest" description="Disordered" evidence="5">
    <location>
        <begin position="36"/>
        <end position="74"/>
    </location>
</feature>
<gene>
    <name evidence="6" type="ORF">OLMES_3338</name>
</gene>
<reference evidence="6 7" key="1">
    <citation type="submission" date="2017-05" db="EMBL/GenBank/DDBJ databases">
        <title>Genomic insights into alkan degradation activity of Oleiphilus messinensis.</title>
        <authorList>
            <person name="Kozyavkin S.A."/>
            <person name="Slesarev A.I."/>
            <person name="Golyshin P.N."/>
            <person name="Korzhenkov A."/>
            <person name="Golyshina O.N."/>
            <person name="Toshchakov S.V."/>
        </authorList>
    </citation>
    <scope>NUCLEOTIDE SEQUENCE [LARGE SCALE GENOMIC DNA]</scope>
    <source>
        <strain evidence="6 7">ME102</strain>
    </source>
</reference>
<evidence type="ECO:0000313" key="7">
    <source>
        <dbReference type="Proteomes" id="UP000196027"/>
    </source>
</evidence>
<dbReference type="PANTHER" id="PTHR44943">
    <property type="entry name" value="CELLULOSE SYNTHASE OPERON PROTEIN C"/>
    <property type="match status" value="1"/>
</dbReference>
<dbReference type="AlphaFoldDB" id="A0A1Y0IA37"/>
<evidence type="ECO:0000256" key="5">
    <source>
        <dbReference type="SAM" id="MobiDB-lite"/>
    </source>
</evidence>
<dbReference type="PROSITE" id="PS50293">
    <property type="entry name" value="TPR_REGION"/>
    <property type="match status" value="1"/>
</dbReference>
<keyword evidence="1" id="KW-0677">Repeat</keyword>
<proteinExistence type="predicted"/>
<accession>A0A1Y0IA37</accession>
<evidence type="ECO:0000313" key="6">
    <source>
        <dbReference type="EMBL" id="ARU57378.1"/>
    </source>
</evidence>
<feature type="coiled-coil region" evidence="4">
    <location>
        <begin position="99"/>
        <end position="126"/>
    </location>
</feature>
<evidence type="ECO:0000256" key="3">
    <source>
        <dbReference type="PROSITE-ProRule" id="PRU00339"/>
    </source>
</evidence>
<dbReference type="InterPro" id="IPR019734">
    <property type="entry name" value="TPR_rpt"/>
</dbReference>
<dbReference type="SUPFAM" id="SSF48452">
    <property type="entry name" value="TPR-like"/>
    <property type="match status" value="1"/>
</dbReference>
<organism evidence="6 7">
    <name type="scientific">Oleiphilus messinensis</name>
    <dbReference type="NCBI Taxonomy" id="141451"/>
    <lineage>
        <taxon>Bacteria</taxon>
        <taxon>Pseudomonadati</taxon>
        <taxon>Pseudomonadota</taxon>
        <taxon>Gammaproteobacteria</taxon>
        <taxon>Oceanospirillales</taxon>
        <taxon>Oleiphilaceae</taxon>
        <taxon>Oleiphilus</taxon>
    </lineage>
</organism>
<dbReference type="KEGG" id="ome:OLMES_3338"/>
<dbReference type="InterPro" id="IPR011990">
    <property type="entry name" value="TPR-like_helical_dom_sf"/>
</dbReference>
<name>A0A1Y0IA37_9GAMM</name>
<dbReference type="InterPro" id="IPR051685">
    <property type="entry name" value="Ycf3/AcsC/BcsC/TPR_MFPF"/>
</dbReference>
<protein>
    <submittedName>
        <fullName evidence="6">TPR repeat protein</fullName>
    </submittedName>
</protein>
<dbReference type="Proteomes" id="UP000196027">
    <property type="component" value="Chromosome"/>
</dbReference>
<sequence>MSFFKNKMLTPLGDKHRLFPALIAVFLTACASAPEQPSGVPESMSSTSGLATNSTIDHSGAAGDPAAHSDTMHSSDVLPPISVVIVPEETKLQYLNAVKLLENGAIEQAKSELEALEELVPEAAGIYANLGAIAEQQTDLAEARDYYNKALSLNPAQPLAVNNLSNILRREGRFMEASQLLETGLKRYPRSPELHYSLGVLLDLYLHEPQKALRHYRQYQNFANLPDAQVEQWIVDLERRVE</sequence>
<keyword evidence="4" id="KW-0175">Coiled coil</keyword>
<feature type="repeat" description="TPR" evidence="3">
    <location>
        <begin position="124"/>
        <end position="157"/>
    </location>
</feature>
<evidence type="ECO:0000256" key="2">
    <source>
        <dbReference type="ARBA" id="ARBA00022803"/>
    </source>
</evidence>
<dbReference type="EMBL" id="CP021425">
    <property type="protein sequence ID" value="ARU57378.1"/>
    <property type="molecule type" value="Genomic_DNA"/>
</dbReference>
<evidence type="ECO:0000256" key="1">
    <source>
        <dbReference type="ARBA" id="ARBA00022737"/>
    </source>
</evidence>
<dbReference type="PANTHER" id="PTHR44943:SF8">
    <property type="entry name" value="TPR REPEAT-CONTAINING PROTEIN MJ0263"/>
    <property type="match status" value="1"/>
</dbReference>
<keyword evidence="7" id="KW-1185">Reference proteome</keyword>
<dbReference type="PROSITE" id="PS51257">
    <property type="entry name" value="PROKAR_LIPOPROTEIN"/>
    <property type="match status" value="1"/>
</dbReference>
<dbReference type="SMART" id="SM00028">
    <property type="entry name" value="TPR"/>
    <property type="match status" value="2"/>
</dbReference>
<dbReference type="Pfam" id="PF14559">
    <property type="entry name" value="TPR_19"/>
    <property type="match status" value="1"/>
</dbReference>
<keyword evidence="2 3" id="KW-0802">TPR repeat</keyword>
<dbReference type="PROSITE" id="PS50005">
    <property type="entry name" value="TPR"/>
    <property type="match status" value="1"/>
</dbReference>
<feature type="compositionally biased region" description="Polar residues" evidence="5">
    <location>
        <begin position="43"/>
        <end position="57"/>
    </location>
</feature>
<dbReference type="Gene3D" id="1.25.40.10">
    <property type="entry name" value="Tetratricopeptide repeat domain"/>
    <property type="match status" value="1"/>
</dbReference>